<keyword evidence="3" id="KW-0418">Kinase</keyword>
<keyword evidence="4" id="KW-0067">ATP-binding</keyword>
<dbReference type="InterPro" id="IPR052203">
    <property type="entry name" value="GHMP_Kinase-Related"/>
</dbReference>
<dbReference type="GO" id="GO:0005524">
    <property type="term" value="F:ATP binding"/>
    <property type="evidence" value="ECO:0007669"/>
    <property type="project" value="UniProtKB-KW"/>
</dbReference>
<keyword evidence="5" id="KW-1133">Transmembrane helix</keyword>
<dbReference type="Pfam" id="PF00288">
    <property type="entry name" value="GHMP_kinases_N"/>
    <property type="match status" value="1"/>
</dbReference>
<evidence type="ECO:0000259" key="7">
    <source>
        <dbReference type="Pfam" id="PF07959"/>
    </source>
</evidence>
<feature type="transmembrane region" description="Helical" evidence="5">
    <location>
        <begin position="892"/>
        <end position="914"/>
    </location>
</feature>
<evidence type="ECO:0000256" key="1">
    <source>
        <dbReference type="ARBA" id="ARBA00022679"/>
    </source>
</evidence>
<dbReference type="Proteomes" id="UP000036681">
    <property type="component" value="Unplaced"/>
</dbReference>
<dbReference type="InterPro" id="IPR012887">
    <property type="entry name" value="GDP_fucose_pyrophosphorylase"/>
</dbReference>
<organism evidence="8 9">
    <name type="scientific">Ascaris lumbricoides</name>
    <name type="common">Giant roundworm</name>
    <dbReference type="NCBI Taxonomy" id="6252"/>
    <lineage>
        <taxon>Eukaryota</taxon>
        <taxon>Metazoa</taxon>
        <taxon>Ecdysozoa</taxon>
        <taxon>Nematoda</taxon>
        <taxon>Chromadorea</taxon>
        <taxon>Rhabditida</taxon>
        <taxon>Spirurina</taxon>
        <taxon>Ascaridomorpha</taxon>
        <taxon>Ascaridoidea</taxon>
        <taxon>Ascarididae</taxon>
        <taxon>Ascaris</taxon>
    </lineage>
</organism>
<sequence>MKTNRVLLASYSMNRILENRIWREYEAVKSKGICFDEVQPFMWTLVCITTRNAEQRAAVENEVSWLWRCGAIRSERVIVVEDPCSDLGSGGSSLNALLVVGREYGLNRCGSAFMYLGSDTLTKEGIRVPRSLFVLQLSQLTTLAAKFSYGIWICGSDAFWQVEGGVEMTSAAKDDDHSLVVFTFNADASLATSSGVYRLNDRCDVVGIDYCTTRYENCAKVPLVLTVIYMPVGTATNFLSLHSVYPLSSCTYYGIDNGSPGLQLSIFFDFILAAAHGIRERDFLDEGSPRDERSMKARQILFDRFSNYNAHACFLNISKYHYFQPADQENAIKFWNTSTGNECKNAKEITNHIFLPALEDPSYSALSLKKCFELNRAHIFNKWLDEVGAVLREDRNYGLMPIFNSMCLVGDQSPSVPLHLIDFLHTVSSSCGIEIARISIKNFLVAAEDGSFRIADRVLSSVADVLGLLSKRRGGLRSGPAANPAFAPALRLLQNLHLLAVSSSCGIEIARISIKNFLVAAEDGLFRVADRVLSCIADVLGLLSKRRGGLRSGPAANPAFAPALRLLQNLTSQNFQQLPVSRCHAGHKRGVRACCACRVDIAGGWTDTPPITMQIEHSAVVNMAVIIDGRKPIECEIHPSVATSGVFVKELGLCLSTPEEILDLSDKPSLPGSLICATILASGLVQPKDSSLGEAFRRYFDSDIIGIEISTHSSLPHGSGLGTSSILAATILAALWTLMGISFNTNNIHHAVLLIEQYLTTGGGWQDQVGGATGGIKISRFSRQTEQILSEQLDCDQHFIDEIESKLLLIYTGRTRLAKNLLQEVVRSWFSRDGHITETLHSLANSAEAAAKLICQCVFPVAEVQQYHEDKKKMAPGSEPVFVRNLIEDLRIGGFIEVAWLAGAGGGGFLYVWLKDGISKNLLQDYLRHSEVSY</sequence>
<dbReference type="GO" id="GO:0050201">
    <property type="term" value="F:fucokinase activity"/>
    <property type="evidence" value="ECO:0007669"/>
    <property type="project" value="TreeGrafter"/>
</dbReference>
<dbReference type="Gene3D" id="3.30.230.120">
    <property type="match status" value="1"/>
</dbReference>
<evidence type="ECO:0000259" key="6">
    <source>
        <dbReference type="Pfam" id="PF00288"/>
    </source>
</evidence>
<proteinExistence type="predicted"/>
<dbReference type="SUPFAM" id="SSF54211">
    <property type="entry name" value="Ribosomal protein S5 domain 2-like"/>
    <property type="match status" value="1"/>
</dbReference>
<evidence type="ECO:0000256" key="2">
    <source>
        <dbReference type="ARBA" id="ARBA00022741"/>
    </source>
</evidence>
<dbReference type="WBParaSite" id="ALUE_0001214301-mRNA-1">
    <property type="protein sequence ID" value="ALUE_0001214301-mRNA-1"/>
    <property type="gene ID" value="ALUE_0001214301"/>
</dbReference>
<keyword evidence="8" id="KW-1185">Reference proteome</keyword>
<dbReference type="Pfam" id="PF07959">
    <property type="entry name" value="Fucose_pyrophosphorylase"/>
    <property type="match status" value="1"/>
</dbReference>
<keyword evidence="5" id="KW-0472">Membrane</keyword>
<keyword evidence="2" id="KW-0547">Nucleotide-binding</keyword>
<dbReference type="InterPro" id="IPR006204">
    <property type="entry name" value="GHMP_kinase_N_dom"/>
</dbReference>
<dbReference type="InterPro" id="IPR020568">
    <property type="entry name" value="Ribosomal_Su5_D2-typ_SF"/>
</dbReference>
<evidence type="ECO:0000313" key="9">
    <source>
        <dbReference type="WBParaSite" id="ALUE_0001214301-mRNA-1"/>
    </source>
</evidence>
<dbReference type="InterPro" id="IPR036554">
    <property type="entry name" value="GHMP_kinase_C_sf"/>
</dbReference>
<accession>A0A9J2PRM5</accession>
<dbReference type="PANTHER" id="PTHR32463:SF0">
    <property type="entry name" value="L-FUCOSE KINASE"/>
    <property type="match status" value="1"/>
</dbReference>
<keyword evidence="5" id="KW-0812">Transmembrane</keyword>
<feature type="domain" description="GDP-fucose pyrophosphorylase" evidence="7">
    <location>
        <begin position="102"/>
        <end position="352"/>
    </location>
</feature>
<reference evidence="9" key="1">
    <citation type="submission" date="2023-03" db="UniProtKB">
        <authorList>
            <consortium name="WormBaseParasite"/>
        </authorList>
    </citation>
    <scope>IDENTIFICATION</scope>
</reference>
<feature type="domain" description="GHMP kinase N-terminal" evidence="6">
    <location>
        <begin position="695"/>
        <end position="774"/>
    </location>
</feature>
<protein>
    <submittedName>
        <fullName evidence="9">GHMP kinase N-terminal domain-containing protein</fullName>
    </submittedName>
</protein>
<dbReference type="SUPFAM" id="SSF55060">
    <property type="entry name" value="GHMP Kinase, C-terminal domain"/>
    <property type="match status" value="1"/>
</dbReference>
<keyword evidence="1" id="KW-0808">Transferase</keyword>
<dbReference type="PANTHER" id="PTHR32463">
    <property type="entry name" value="L-FUCOSE KINASE"/>
    <property type="match status" value="1"/>
</dbReference>
<dbReference type="PRINTS" id="PR00959">
    <property type="entry name" value="MEVGALKINASE"/>
</dbReference>
<evidence type="ECO:0000313" key="8">
    <source>
        <dbReference type="Proteomes" id="UP000036681"/>
    </source>
</evidence>
<name>A0A9J2PRM5_ASCLU</name>
<dbReference type="GO" id="GO:0042352">
    <property type="term" value="P:GDP-L-fucose salvage"/>
    <property type="evidence" value="ECO:0007669"/>
    <property type="project" value="TreeGrafter"/>
</dbReference>
<dbReference type="AlphaFoldDB" id="A0A9J2PRM5"/>
<evidence type="ECO:0000256" key="5">
    <source>
        <dbReference type="SAM" id="Phobius"/>
    </source>
</evidence>
<evidence type="ECO:0000256" key="3">
    <source>
        <dbReference type="ARBA" id="ARBA00022777"/>
    </source>
</evidence>
<evidence type="ECO:0000256" key="4">
    <source>
        <dbReference type="ARBA" id="ARBA00022840"/>
    </source>
</evidence>